<accession>A0A915Q237</accession>
<keyword evidence="1" id="KW-1185">Reference proteome</keyword>
<reference evidence="2" key="1">
    <citation type="submission" date="2022-11" db="UniProtKB">
        <authorList>
            <consortium name="WormBaseParasite"/>
        </authorList>
    </citation>
    <scope>IDENTIFICATION</scope>
</reference>
<evidence type="ECO:0000313" key="1">
    <source>
        <dbReference type="Proteomes" id="UP000887581"/>
    </source>
</evidence>
<dbReference type="WBParaSite" id="sdigi.contig60.g3243.t1">
    <property type="protein sequence ID" value="sdigi.contig60.g3243.t1"/>
    <property type="gene ID" value="sdigi.contig60.g3243"/>
</dbReference>
<organism evidence="1 2">
    <name type="scientific">Setaria digitata</name>
    <dbReference type="NCBI Taxonomy" id="48799"/>
    <lineage>
        <taxon>Eukaryota</taxon>
        <taxon>Metazoa</taxon>
        <taxon>Ecdysozoa</taxon>
        <taxon>Nematoda</taxon>
        <taxon>Chromadorea</taxon>
        <taxon>Rhabditida</taxon>
        <taxon>Spirurina</taxon>
        <taxon>Spiruromorpha</taxon>
        <taxon>Filarioidea</taxon>
        <taxon>Setariidae</taxon>
        <taxon>Setaria</taxon>
    </lineage>
</organism>
<evidence type="ECO:0000313" key="2">
    <source>
        <dbReference type="WBParaSite" id="sdigi.contig60.g3243.t1"/>
    </source>
</evidence>
<protein>
    <submittedName>
        <fullName evidence="2">Uncharacterized protein</fullName>
    </submittedName>
</protein>
<name>A0A915Q237_9BILA</name>
<dbReference type="AlphaFoldDB" id="A0A915Q237"/>
<proteinExistence type="predicted"/>
<dbReference type="Proteomes" id="UP000887581">
    <property type="component" value="Unplaced"/>
</dbReference>
<sequence length="151" mass="17348">MSGAHTKYENYIEPGFTLLEEAVTVQEGRERDPPFRYSLLPVHYVTTCTLRQLKTSTTLRSIHIRATKMRTKVTTAKILKMKPETISETHFTCSMVMNEYQIGIVQSAFAYLSYVRLIIRLEKSTKEVYMNPTEMLDLALEHLGKGAVDRV</sequence>